<evidence type="ECO:0000313" key="1">
    <source>
        <dbReference type="EMBL" id="AUM62534.1"/>
    </source>
</evidence>
<reference evidence="1 2" key="1">
    <citation type="submission" date="2017-12" db="EMBL/GenBank/DDBJ databases">
        <title>Complete genome sequence of Spiroplasma monobiae MQ-1 (ATCC 33825).</title>
        <authorList>
            <person name="Tsai Y.-M."/>
            <person name="Lo W.-S."/>
            <person name="Wu P.-S."/>
            <person name="Cho S.-T."/>
            <person name="Kuo C.-H."/>
        </authorList>
    </citation>
    <scope>NUCLEOTIDE SEQUENCE [LARGE SCALE GENOMIC DNA]</scope>
    <source>
        <strain evidence="1 2">MQ-1</strain>
    </source>
</reference>
<protein>
    <submittedName>
        <fullName evidence="1">Uncharacterized protein</fullName>
    </submittedName>
</protein>
<name>A0A2K9LXT8_SPISQ</name>
<dbReference type="RefSeq" id="WP_101780595.1">
    <property type="nucleotide sequence ID" value="NZ_CP025543.1"/>
</dbReference>
<dbReference type="EMBL" id="CP025543">
    <property type="protein sequence ID" value="AUM62534.1"/>
    <property type="molecule type" value="Genomic_DNA"/>
</dbReference>
<proteinExistence type="predicted"/>
<dbReference type="Proteomes" id="UP000234790">
    <property type="component" value="Chromosome"/>
</dbReference>
<evidence type="ECO:0000313" key="2">
    <source>
        <dbReference type="Proteomes" id="UP000234790"/>
    </source>
</evidence>
<sequence length="250" mass="29857">MLKRIINKEEDNLIFTKFANKVNHIDFKDIIYNFLNQPQIKVEQKYDLLFSNAIKRNCFKEVVKNLEQDFKNNFILWKLTERISNLTNKFFSSHFRKGEGFKIIQRLFLLKQIFLAQLRYNSNIWLKLDVNQSQRVLDKKNDLNINYKIALMLFDFNDNDDLSNLINGDQKLILDLVLRSNSIEEFVTLNNEIEVDIFKYLPINMMLLQAQMIKSNSKLNLKEKAKLSYSTFMQLFCIFVEENLSKKKLN</sequence>
<organism evidence="1 2">
    <name type="scientific">Spiroplasma monobiae MQ-1</name>
    <dbReference type="NCBI Taxonomy" id="1336748"/>
    <lineage>
        <taxon>Bacteria</taxon>
        <taxon>Bacillati</taxon>
        <taxon>Mycoplasmatota</taxon>
        <taxon>Mollicutes</taxon>
        <taxon>Entomoplasmatales</taxon>
        <taxon>Spiroplasmataceae</taxon>
        <taxon>Spiroplasma</taxon>
    </lineage>
</organism>
<dbReference type="OrthoDB" id="388846at2"/>
<gene>
    <name evidence="1" type="ORF">SMONO_v1c02850</name>
</gene>
<keyword evidence="2" id="KW-1185">Reference proteome</keyword>
<dbReference type="AlphaFoldDB" id="A0A2K9LXT8"/>
<accession>A0A2K9LXT8</accession>
<dbReference type="KEGG" id="smoo:SMONO_v1c02850"/>